<dbReference type="SUPFAM" id="SSF143503">
    <property type="entry name" value="PUG domain-like"/>
    <property type="match status" value="1"/>
</dbReference>
<organism evidence="4 5">
    <name type="scientific">Pycnoporus cinnabarinus</name>
    <name type="common">Cinnabar-red polypore</name>
    <name type="synonym">Trametes cinnabarina</name>
    <dbReference type="NCBI Taxonomy" id="5643"/>
    <lineage>
        <taxon>Eukaryota</taxon>
        <taxon>Fungi</taxon>
        <taxon>Dikarya</taxon>
        <taxon>Basidiomycota</taxon>
        <taxon>Agaricomycotina</taxon>
        <taxon>Agaricomycetes</taxon>
        <taxon>Polyporales</taxon>
        <taxon>Polyporaceae</taxon>
        <taxon>Trametes</taxon>
    </lineage>
</organism>
<name>A0A060SSZ1_PYCCI</name>
<dbReference type="Proteomes" id="UP000029665">
    <property type="component" value="Unassembled WGS sequence"/>
</dbReference>
<dbReference type="OMA" id="VPAINCS"/>
<evidence type="ECO:0000313" key="4">
    <source>
        <dbReference type="EMBL" id="CDO75593.1"/>
    </source>
</evidence>
<comment type="caution">
    <text evidence="4">The sequence shown here is derived from an EMBL/GenBank/DDBJ whole genome shotgun (WGS) entry which is preliminary data.</text>
</comment>
<accession>A0A060SSZ1</accession>
<dbReference type="STRING" id="5643.A0A060SSZ1"/>
<dbReference type="Gene3D" id="1.20.58.2190">
    <property type="match status" value="1"/>
</dbReference>
<dbReference type="AlphaFoldDB" id="A0A060SSZ1"/>
<keyword evidence="5" id="KW-1185">Reference proteome</keyword>
<reference evidence="4" key="1">
    <citation type="submission" date="2014-01" db="EMBL/GenBank/DDBJ databases">
        <title>The genome of the white-rot fungus Pycnoporus cinnabarinus: a basidiomycete model with a versatile arsenal for lignocellulosic biomass breakdown.</title>
        <authorList>
            <person name="Levasseur A."/>
            <person name="Lomascolo A."/>
            <person name="Ruiz-Duenas F.J."/>
            <person name="Uzan E."/>
            <person name="Piumi F."/>
            <person name="Kues U."/>
            <person name="Ram A.F.J."/>
            <person name="Murat C."/>
            <person name="Haon M."/>
            <person name="Benoit I."/>
            <person name="Arfi Y."/>
            <person name="Chevret D."/>
            <person name="Drula E."/>
            <person name="Kwon M.J."/>
            <person name="Gouret P."/>
            <person name="Lesage-Meessen L."/>
            <person name="Lombard V."/>
            <person name="Mariette J."/>
            <person name="Noirot C."/>
            <person name="Park J."/>
            <person name="Patyshakuliyeva A."/>
            <person name="Wieneger R.A.B."/>
            <person name="Wosten H.A.B."/>
            <person name="Martin F."/>
            <person name="Coutinho P.M."/>
            <person name="de Vries R."/>
            <person name="Martinez A.T."/>
            <person name="Klopp C."/>
            <person name="Pontarotti P."/>
            <person name="Henrissat B."/>
            <person name="Record E."/>
        </authorList>
    </citation>
    <scope>NUCLEOTIDE SEQUENCE [LARGE SCALE GENOMIC DNA]</scope>
    <source>
        <strain evidence="4">BRFM137</strain>
    </source>
</reference>
<dbReference type="HOGENOM" id="CLU_081370_0_0_1"/>
<keyword evidence="1" id="KW-0175">Coiled coil</keyword>
<dbReference type="OrthoDB" id="49605at2759"/>
<dbReference type="EMBL" id="CCBP010000280">
    <property type="protein sequence ID" value="CDO75593.1"/>
    <property type="molecule type" value="Genomic_DNA"/>
</dbReference>
<feature type="region of interest" description="Disordered" evidence="2">
    <location>
        <begin position="191"/>
        <end position="210"/>
    </location>
</feature>
<sequence length="230" mass="26464">MAAIDRAEIAAAAARRVQALRTNDPARVLYTVHDSEWEARQQFRKMIDRGILATSSLKSAVQSLEAVLRLAKNILTQPDVPKFRKFNVRNEHARRLIVEPKGVLELVVELGFREIQLTSGCQTEDLETYYVFSGRRMNELRIGAAIIEEIFERRMCEEEEARQAKQEEEKKAHLLKQRQLFLDDRRNQIARGRERVQTDVPPSLPRRRPAPKGAKIMTLQSVVTTHLKAV</sequence>
<dbReference type="InterPro" id="IPR018997">
    <property type="entry name" value="PUB_domain"/>
</dbReference>
<feature type="coiled-coil region" evidence="1">
    <location>
        <begin position="147"/>
        <end position="178"/>
    </location>
</feature>
<evidence type="ECO:0000256" key="2">
    <source>
        <dbReference type="SAM" id="MobiDB-lite"/>
    </source>
</evidence>
<gene>
    <name evidence="4" type="ORF">BN946_scf184858.g33</name>
</gene>
<protein>
    <recommendedName>
        <fullName evidence="3">PUB domain-containing protein</fullName>
    </recommendedName>
</protein>
<proteinExistence type="predicted"/>
<evidence type="ECO:0000313" key="5">
    <source>
        <dbReference type="Proteomes" id="UP000029665"/>
    </source>
</evidence>
<evidence type="ECO:0000256" key="1">
    <source>
        <dbReference type="SAM" id="Coils"/>
    </source>
</evidence>
<feature type="domain" description="PUB" evidence="3">
    <location>
        <begin position="62"/>
        <end position="137"/>
    </location>
</feature>
<dbReference type="InterPro" id="IPR036339">
    <property type="entry name" value="PUB-like_dom_sf"/>
</dbReference>
<dbReference type="CDD" id="cd09212">
    <property type="entry name" value="PUB"/>
    <property type="match status" value="1"/>
</dbReference>
<evidence type="ECO:0000259" key="3">
    <source>
        <dbReference type="Pfam" id="PF09409"/>
    </source>
</evidence>
<dbReference type="Pfam" id="PF09409">
    <property type="entry name" value="PUB"/>
    <property type="match status" value="1"/>
</dbReference>